<dbReference type="Proteomes" id="UP001318040">
    <property type="component" value="Chromosome 41"/>
</dbReference>
<proteinExistence type="predicted"/>
<reference evidence="4" key="1">
    <citation type="submission" date="2025-08" db="UniProtKB">
        <authorList>
            <consortium name="RefSeq"/>
        </authorList>
    </citation>
    <scope>IDENTIFICATION</scope>
    <source>
        <tissue evidence="4">Sperm</tissue>
    </source>
</reference>
<dbReference type="RefSeq" id="XP_032824985.1">
    <property type="nucleotide sequence ID" value="XM_032969094.1"/>
</dbReference>
<dbReference type="SUPFAM" id="SSF55550">
    <property type="entry name" value="SH2 domain"/>
    <property type="match status" value="1"/>
</dbReference>
<sequence>MGSTKEVCAVNPESDPNNLYYGKQYIIYNPSQDPVQNGSCLLFRRNTEYDLHSKENVRFWLNLNGNAENKKFPDLVAGLRKSFPDVKFTCRLVKLMAALLRTYEEDGYLSLSSFCRLVGWFGPLNRCSINGRQTCILLKNLEVLFEKSMLPSRLGVPESWFAGHMTQTEAWTLLKGAVPGTFLIRFSESQAENGSFALSIATDNGEPENVSILGDPRTASLGNPMLNLALRYGGDDDNCRYPDLPTLVATRLKKHPFHSDHVERCILPCPCLPLAYIFNMPAGNET</sequence>
<dbReference type="PRINTS" id="PR00401">
    <property type="entry name" value="SH2DOMAIN"/>
</dbReference>
<evidence type="ECO:0000313" key="4">
    <source>
        <dbReference type="RefSeq" id="XP_032824985.1"/>
    </source>
</evidence>
<dbReference type="Gene3D" id="3.30.505.10">
    <property type="entry name" value="SH2 domain"/>
    <property type="match status" value="1"/>
</dbReference>
<accession>A0AAJ7TXU8</accession>
<feature type="domain" description="SH2" evidence="2">
    <location>
        <begin position="160"/>
        <end position="248"/>
    </location>
</feature>
<dbReference type="InterPro" id="IPR036860">
    <property type="entry name" value="SH2_dom_sf"/>
</dbReference>
<dbReference type="Pfam" id="PF00017">
    <property type="entry name" value="SH2"/>
    <property type="match status" value="1"/>
</dbReference>
<dbReference type="KEGG" id="pmrn:116950921"/>
<organism evidence="3 4">
    <name type="scientific">Petromyzon marinus</name>
    <name type="common">Sea lamprey</name>
    <dbReference type="NCBI Taxonomy" id="7757"/>
    <lineage>
        <taxon>Eukaryota</taxon>
        <taxon>Metazoa</taxon>
        <taxon>Chordata</taxon>
        <taxon>Craniata</taxon>
        <taxon>Vertebrata</taxon>
        <taxon>Cyclostomata</taxon>
        <taxon>Hyperoartia</taxon>
        <taxon>Petromyzontiformes</taxon>
        <taxon>Petromyzontidae</taxon>
        <taxon>Petromyzon</taxon>
    </lineage>
</organism>
<protein>
    <submittedName>
        <fullName evidence="4">Uncharacterized protein LOC116950921 isoform X1</fullName>
    </submittedName>
</protein>
<dbReference type="CDD" id="cd00173">
    <property type="entry name" value="SH2"/>
    <property type="match status" value="1"/>
</dbReference>
<name>A0AAJ7TXU8_PETMA</name>
<evidence type="ECO:0000256" key="1">
    <source>
        <dbReference type="PROSITE-ProRule" id="PRU00191"/>
    </source>
</evidence>
<gene>
    <name evidence="4" type="primary">LOC116950921</name>
</gene>
<dbReference type="PROSITE" id="PS50001">
    <property type="entry name" value="SH2"/>
    <property type="match status" value="1"/>
</dbReference>
<evidence type="ECO:0000313" key="3">
    <source>
        <dbReference type="Proteomes" id="UP001318040"/>
    </source>
</evidence>
<dbReference type="AlphaFoldDB" id="A0AAJ7TXU8"/>
<dbReference type="SMART" id="SM00252">
    <property type="entry name" value="SH2"/>
    <property type="match status" value="1"/>
</dbReference>
<keyword evidence="1" id="KW-0727">SH2 domain</keyword>
<evidence type="ECO:0000259" key="2">
    <source>
        <dbReference type="PROSITE" id="PS50001"/>
    </source>
</evidence>
<keyword evidence="3" id="KW-1185">Reference proteome</keyword>
<dbReference type="InterPro" id="IPR000980">
    <property type="entry name" value="SH2"/>
</dbReference>